<dbReference type="InterPro" id="IPR007889">
    <property type="entry name" value="HTH_Psq"/>
</dbReference>
<feature type="compositionally biased region" description="Basic residues" evidence="5">
    <location>
        <begin position="1"/>
        <end position="11"/>
    </location>
</feature>
<evidence type="ECO:0000259" key="7">
    <source>
        <dbReference type="PROSITE" id="PS51253"/>
    </source>
</evidence>
<evidence type="ECO:0000256" key="3">
    <source>
        <dbReference type="ARBA" id="ARBA00023242"/>
    </source>
</evidence>
<proteinExistence type="predicted"/>
<evidence type="ECO:0000256" key="4">
    <source>
        <dbReference type="PROSITE-ProRule" id="PRU00320"/>
    </source>
</evidence>
<dbReference type="Proteomes" id="UP000694910">
    <property type="component" value="Unplaced"/>
</dbReference>
<dbReference type="SUPFAM" id="SSF46689">
    <property type="entry name" value="Homeodomain-like"/>
    <property type="match status" value="2"/>
</dbReference>
<evidence type="ECO:0000313" key="8">
    <source>
        <dbReference type="Proteomes" id="UP000694910"/>
    </source>
</evidence>
<feature type="region of interest" description="Disordered" evidence="5">
    <location>
        <begin position="1"/>
        <end position="160"/>
    </location>
</feature>
<keyword evidence="2 4" id="KW-0238">DNA-binding</keyword>
<feature type="DNA-binding region" description="H-T-H motif" evidence="4">
    <location>
        <begin position="232"/>
        <end position="252"/>
    </location>
</feature>
<protein>
    <submittedName>
        <fullName evidence="9">Tigger transposable element-derived protein 6 isoform X1</fullName>
    </submittedName>
</protein>
<evidence type="ECO:0000259" key="6">
    <source>
        <dbReference type="PROSITE" id="PS50960"/>
    </source>
</evidence>
<dbReference type="Pfam" id="PF03221">
    <property type="entry name" value="HTH_Tnp_Tc5"/>
    <property type="match status" value="1"/>
</dbReference>
<dbReference type="RefSeq" id="XP_004428712.1">
    <property type="nucleotide sequence ID" value="XM_004428655.2"/>
</dbReference>
<comment type="subcellular location">
    <subcellularLocation>
        <location evidence="1 4">Nucleus</location>
    </subcellularLocation>
</comment>
<dbReference type="SMART" id="SM00674">
    <property type="entry name" value="CENPB"/>
    <property type="match status" value="1"/>
</dbReference>
<accession>A0ABM0HK71</accession>
<name>A0ABM0HK71_CERSS</name>
<keyword evidence="3 4" id="KW-0539">Nucleus</keyword>
<dbReference type="Gene3D" id="1.10.10.60">
    <property type="entry name" value="Homeodomain-like"/>
    <property type="match status" value="2"/>
</dbReference>
<feature type="domain" description="HTH psq-type" evidence="6">
    <location>
        <begin position="205"/>
        <end position="256"/>
    </location>
</feature>
<feature type="domain" description="HTH CENPB-type" evidence="7">
    <location>
        <begin position="268"/>
        <end position="339"/>
    </location>
</feature>
<dbReference type="PANTHER" id="PTHR19303">
    <property type="entry name" value="TRANSPOSON"/>
    <property type="match status" value="1"/>
</dbReference>
<dbReference type="PROSITE" id="PS50960">
    <property type="entry name" value="HTH_PSQ"/>
    <property type="match status" value="1"/>
</dbReference>
<dbReference type="GeneID" id="101402181"/>
<dbReference type="PANTHER" id="PTHR19303:SF52">
    <property type="entry name" value="TIGGER TRANSPOSABLE ELEMENT-DERIVED PROTEIN 6"/>
    <property type="match status" value="1"/>
</dbReference>
<evidence type="ECO:0000256" key="2">
    <source>
        <dbReference type="ARBA" id="ARBA00023125"/>
    </source>
</evidence>
<evidence type="ECO:0000313" key="9">
    <source>
        <dbReference type="RefSeq" id="XP_004428712.1"/>
    </source>
</evidence>
<dbReference type="InterPro" id="IPR050863">
    <property type="entry name" value="CenT-Element_Derived"/>
</dbReference>
<feature type="compositionally biased region" description="Basic and acidic residues" evidence="5">
    <location>
        <begin position="83"/>
        <end position="93"/>
    </location>
</feature>
<dbReference type="InterPro" id="IPR006600">
    <property type="entry name" value="HTH_CenpB_DNA-bd_dom"/>
</dbReference>
<evidence type="ECO:0000256" key="5">
    <source>
        <dbReference type="SAM" id="MobiDB-lite"/>
    </source>
</evidence>
<dbReference type="Pfam" id="PF04218">
    <property type="entry name" value="CENP-B_N"/>
    <property type="match status" value="1"/>
</dbReference>
<evidence type="ECO:0000256" key="1">
    <source>
        <dbReference type="ARBA" id="ARBA00004123"/>
    </source>
</evidence>
<dbReference type="PROSITE" id="PS51253">
    <property type="entry name" value="HTH_CENPB"/>
    <property type="match status" value="1"/>
</dbReference>
<dbReference type="InterPro" id="IPR004875">
    <property type="entry name" value="DDE_SF_endonuclease_dom"/>
</dbReference>
<sequence length="726" mass="80915">MSPGPARRHTARTRDGPSRSPSSESRYGVVKGGCGSKGSFRRLFTDACRGPRGGGSSPGEPEEDSRDTGVAEAPARWQQQRQHTSDRLGDPSRRPSRRTGSGRWRVTACDSLRKRNSPALAQGRAHRSSLEAQTGPAKADGLLPARGSGRRRKLRPPAVGGPGRLVPGLCRRAFSFPHLWQNKPRGGTDTVLVVWPSPYSAEMANKGNKKRRQFSLEEKMKVVEAVDSGKRKGEVAKEFGITPSTLSTFLKDRTKFEEKVREASVGPQRKRMRNALYDDIDKAVFAWFQEIHAKNILVTGSVIRKKALNLANMLGYDNFQASVGWLNRFRDRHGIALKAVCREDSDRLMNGLGIDKVNEWHAGEIIKLIADYSPDDIFNADETGVFFQLLPQHTLAAKGDHCREGKKAKQRLTALFCCNASGTEKMRPLIVGRSANPRCLKNVHSLPCDYRANQWAWMTQDLFNEWLIQVDARMKEAERRILLLIDNCSAHNMLPRLERIQVGYLPSNCTAVLQPLNLGIIHTMKVLYRSHLLKLILLKLNSNEDQEKVDIKQAIDMIAAAWWSVKQSTVVKCWQKAGIIPMELTDSNTEAAASEPDIAIEKLWHSVAIASCVPNEINFQDFVTADDDLIISQELMDTEIIQGMVAGENTDEAGSEDEGEASLPQQPKITITEAISSAQKLRRFLSTCVGVPDAIFGQLNGIDEYLMRRVTQTLIDSKITDFLQTK</sequence>
<organism evidence="8 9">
    <name type="scientific">Ceratotherium simum simum</name>
    <name type="common">Southern white rhinoceros</name>
    <dbReference type="NCBI Taxonomy" id="73337"/>
    <lineage>
        <taxon>Eukaryota</taxon>
        <taxon>Metazoa</taxon>
        <taxon>Chordata</taxon>
        <taxon>Craniata</taxon>
        <taxon>Vertebrata</taxon>
        <taxon>Euteleostomi</taxon>
        <taxon>Mammalia</taxon>
        <taxon>Eutheria</taxon>
        <taxon>Laurasiatheria</taxon>
        <taxon>Perissodactyla</taxon>
        <taxon>Rhinocerotidae</taxon>
        <taxon>Ceratotherium</taxon>
    </lineage>
</organism>
<gene>
    <name evidence="9" type="primary">LOC101402181</name>
</gene>
<reference evidence="9" key="1">
    <citation type="submission" date="2025-08" db="UniProtKB">
        <authorList>
            <consortium name="RefSeq"/>
        </authorList>
    </citation>
    <scope>IDENTIFICATION</scope>
</reference>
<dbReference type="Pfam" id="PF03184">
    <property type="entry name" value="DDE_1"/>
    <property type="match status" value="1"/>
</dbReference>
<dbReference type="InterPro" id="IPR009057">
    <property type="entry name" value="Homeodomain-like_sf"/>
</dbReference>
<keyword evidence="8" id="KW-1185">Reference proteome</keyword>